<proteinExistence type="predicted"/>
<dbReference type="GeneID" id="31015504"/>
<evidence type="ECO:0000313" key="3">
    <source>
        <dbReference type="Proteomes" id="UP000183809"/>
    </source>
</evidence>
<organism evidence="2 3">
    <name type="scientific">Diplodia corticola</name>
    <dbReference type="NCBI Taxonomy" id="236234"/>
    <lineage>
        <taxon>Eukaryota</taxon>
        <taxon>Fungi</taxon>
        <taxon>Dikarya</taxon>
        <taxon>Ascomycota</taxon>
        <taxon>Pezizomycotina</taxon>
        <taxon>Dothideomycetes</taxon>
        <taxon>Dothideomycetes incertae sedis</taxon>
        <taxon>Botryosphaeriales</taxon>
        <taxon>Botryosphaeriaceae</taxon>
        <taxon>Diplodia</taxon>
    </lineage>
</organism>
<feature type="region of interest" description="Disordered" evidence="1">
    <location>
        <begin position="1"/>
        <end position="109"/>
    </location>
</feature>
<dbReference type="RefSeq" id="XP_020128718.1">
    <property type="nucleotide sequence ID" value="XM_020275243.1"/>
</dbReference>
<feature type="region of interest" description="Disordered" evidence="1">
    <location>
        <begin position="213"/>
        <end position="238"/>
    </location>
</feature>
<feature type="compositionally biased region" description="Basic residues" evidence="1">
    <location>
        <begin position="1"/>
        <end position="10"/>
    </location>
</feature>
<protein>
    <submittedName>
        <fullName evidence="2">Uncharacterized protein</fullName>
    </submittedName>
</protein>
<evidence type="ECO:0000313" key="2">
    <source>
        <dbReference type="EMBL" id="OJD32458.1"/>
    </source>
</evidence>
<feature type="compositionally biased region" description="Basic and acidic residues" evidence="1">
    <location>
        <begin position="90"/>
        <end position="109"/>
    </location>
</feature>
<name>A0A1J9QWU4_9PEZI</name>
<dbReference type="EMBL" id="MNUE01000038">
    <property type="protein sequence ID" value="OJD32458.1"/>
    <property type="molecule type" value="Genomic_DNA"/>
</dbReference>
<dbReference type="OrthoDB" id="10598308at2759"/>
<accession>A0A1J9QWU4</accession>
<feature type="compositionally biased region" description="Basic and acidic residues" evidence="1">
    <location>
        <begin position="213"/>
        <end position="222"/>
    </location>
</feature>
<keyword evidence="3" id="KW-1185">Reference proteome</keyword>
<gene>
    <name evidence="2" type="ORF">BKCO1_3800034</name>
</gene>
<comment type="caution">
    <text evidence="2">The sequence shown here is derived from an EMBL/GenBank/DDBJ whole genome shotgun (WGS) entry which is preliminary data.</text>
</comment>
<dbReference type="Proteomes" id="UP000183809">
    <property type="component" value="Unassembled WGS sequence"/>
</dbReference>
<sequence>MESSQKHRAPRSPVVQIPVPRRGKTQKASSAGAHGDFKGAAVFAEQGSATAGPSSGADASERTVEDGFDPTMRSRKAVKRRYMEDSSGDEEPRKHRAREAGPKMTKDKRDVRWPPRVRLSIEELRILQDIAGKIVPVQCRHDIAPYAFNSRNDAYREFVIDGILSQTEESATRTRRLSRSRHLAERVEEAAQACRRGAFSQDAVAHATRMARRAFEHPRSDREEVDATAGPGRNDDEVQIVDPELWKVQVRLARVETAVRHVKPSAARREARSRSQG</sequence>
<evidence type="ECO:0000256" key="1">
    <source>
        <dbReference type="SAM" id="MobiDB-lite"/>
    </source>
</evidence>
<dbReference type="AlphaFoldDB" id="A0A1J9QWU4"/>
<reference evidence="2 3" key="1">
    <citation type="submission" date="2016-10" db="EMBL/GenBank/DDBJ databases">
        <title>Proteomics and genomics reveal pathogen-plant mechanisms compatible with a hemibiotrophic lifestyle of Diplodia corticola.</title>
        <authorList>
            <person name="Fernandes I."/>
            <person name="De Jonge R."/>
            <person name="Van De Peer Y."/>
            <person name="Devreese B."/>
            <person name="Alves A."/>
            <person name="Esteves A.C."/>
        </authorList>
    </citation>
    <scope>NUCLEOTIDE SEQUENCE [LARGE SCALE GENOMIC DNA]</scope>
    <source>
        <strain evidence="2 3">CBS 112549</strain>
    </source>
</reference>